<reference evidence="3" key="1">
    <citation type="submission" date="2019-06" db="EMBL/GenBank/DDBJ databases">
        <authorList>
            <person name="Broberg M."/>
        </authorList>
    </citation>
    <scope>NUCLEOTIDE SEQUENCE [LARGE SCALE GENOMIC DNA]</scope>
</reference>
<keyword evidence="3" id="KW-1185">Reference proteome</keyword>
<name>A0A9N9ULT2_9HYPO</name>
<dbReference type="AlphaFoldDB" id="A0A9N9ULT2"/>
<comment type="caution">
    <text evidence="2">The sequence shown here is derived from an EMBL/GenBank/DDBJ whole genome shotgun (WGS) entry which is preliminary data.</text>
</comment>
<gene>
    <name evidence="2" type="ORF">CBYS24578_00012338</name>
</gene>
<sequence>MKLFPGRPSVPQPEEGIVPLKPSAPTNAFVECPSPARRLLLHLDEAHDTGLRSHPVYDIAVVLDPAGNAISSPPHLGNGFREQLAPTREYLLGDELIEDAAADADLFASIFVRNAVYPSETLRSSHLGSARQPRSNTSPMRSFCSTKDPLTSGLWMVPALSLHNTYLVYDIALVRANLKMTSD</sequence>
<feature type="region of interest" description="Disordered" evidence="1">
    <location>
        <begin position="1"/>
        <end position="23"/>
    </location>
</feature>
<dbReference type="EMBL" id="CABFNO020001469">
    <property type="protein sequence ID" value="CAG9990103.1"/>
    <property type="molecule type" value="Genomic_DNA"/>
</dbReference>
<proteinExistence type="predicted"/>
<reference evidence="2 3" key="2">
    <citation type="submission" date="2021-10" db="EMBL/GenBank/DDBJ databases">
        <authorList>
            <person name="Piombo E."/>
        </authorList>
    </citation>
    <scope>NUCLEOTIDE SEQUENCE [LARGE SCALE GENOMIC DNA]</scope>
</reference>
<feature type="region of interest" description="Disordered" evidence="1">
    <location>
        <begin position="123"/>
        <end position="142"/>
    </location>
</feature>
<organism evidence="2 3">
    <name type="scientific">Clonostachys byssicola</name>
    <dbReference type="NCBI Taxonomy" id="160290"/>
    <lineage>
        <taxon>Eukaryota</taxon>
        <taxon>Fungi</taxon>
        <taxon>Dikarya</taxon>
        <taxon>Ascomycota</taxon>
        <taxon>Pezizomycotina</taxon>
        <taxon>Sordariomycetes</taxon>
        <taxon>Hypocreomycetidae</taxon>
        <taxon>Hypocreales</taxon>
        <taxon>Bionectriaceae</taxon>
        <taxon>Clonostachys</taxon>
    </lineage>
</organism>
<evidence type="ECO:0000313" key="3">
    <source>
        <dbReference type="Proteomes" id="UP000754883"/>
    </source>
</evidence>
<accession>A0A9N9ULT2</accession>
<evidence type="ECO:0000256" key="1">
    <source>
        <dbReference type="SAM" id="MobiDB-lite"/>
    </source>
</evidence>
<protein>
    <submittedName>
        <fullName evidence="2">Uncharacterized protein</fullName>
    </submittedName>
</protein>
<dbReference type="Proteomes" id="UP000754883">
    <property type="component" value="Unassembled WGS sequence"/>
</dbReference>
<evidence type="ECO:0000313" key="2">
    <source>
        <dbReference type="EMBL" id="CAG9990103.1"/>
    </source>
</evidence>